<comment type="caution">
    <text evidence="3">The sequence shown here is derived from an EMBL/GenBank/DDBJ whole genome shotgun (WGS) entry which is preliminary data.</text>
</comment>
<sequence length="246" mass="28390">MTYRSRSRSRDRSSVRVKRESPSRSAARREGSRPDGGSVRIKHEGIKYEEIYLDTSGRPIGTSGGTQYPREGDPADSSPREVEKPNFEPSGLLAAETNQRNGIALKVCISNSFDSLQYSTPPESRMPTVSWRLYVFKPDEADPKKMNVLKTIHLDRQEHYIFGCDRRVVDVEMFHPTISKQHAVIQHRLVDKHRILPYIIDLESTNGTFLNDERIQPSRYYELRERDVVKFGRSSREYVVLNDKSM</sequence>
<evidence type="ECO:0000256" key="1">
    <source>
        <dbReference type="SAM" id="MobiDB-lite"/>
    </source>
</evidence>
<organism evidence="3 4">
    <name type="scientific">Babesia gibsoni</name>
    <dbReference type="NCBI Taxonomy" id="33632"/>
    <lineage>
        <taxon>Eukaryota</taxon>
        <taxon>Sar</taxon>
        <taxon>Alveolata</taxon>
        <taxon>Apicomplexa</taxon>
        <taxon>Aconoidasida</taxon>
        <taxon>Piroplasmida</taxon>
        <taxon>Babesiidae</taxon>
        <taxon>Babesia</taxon>
    </lineage>
</organism>
<dbReference type="InterPro" id="IPR008984">
    <property type="entry name" value="SMAD_FHA_dom_sf"/>
</dbReference>
<dbReference type="SMART" id="SM00240">
    <property type="entry name" value="FHA"/>
    <property type="match status" value="1"/>
</dbReference>
<evidence type="ECO:0000313" key="3">
    <source>
        <dbReference type="EMBL" id="KAK1444036.1"/>
    </source>
</evidence>
<dbReference type="Proteomes" id="UP001230268">
    <property type="component" value="Unassembled WGS sequence"/>
</dbReference>
<feature type="region of interest" description="Disordered" evidence="1">
    <location>
        <begin position="1"/>
        <end position="86"/>
    </location>
</feature>
<protein>
    <submittedName>
        <fullName evidence="3">Nuclear inhibitor of protein phosphatase-1 like protein</fullName>
    </submittedName>
</protein>
<dbReference type="AlphaFoldDB" id="A0AAD8PET5"/>
<feature type="compositionally biased region" description="Basic and acidic residues" evidence="1">
    <location>
        <begin position="8"/>
        <end position="33"/>
    </location>
</feature>
<dbReference type="Gene3D" id="2.60.200.20">
    <property type="match status" value="1"/>
</dbReference>
<dbReference type="Pfam" id="PF00498">
    <property type="entry name" value="FHA"/>
    <property type="match status" value="1"/>
</dbReference>
<name>A0AAD8PET5_BABGI</name>
<accession>A0AAD8PET5</accession>
<evidence type="ECO:0000313" key="4">
    <source>
        <dbReference type="Proteomes" id="UP001230268"/>
    </source>
</evidence>
<feature type="domain" description="FHA" evidence="2">
    <location>
        <begin position="152"/>
        <end position="215"/>
    </location>
</feature>
<feature type="compositionally biased region" description="Basic and acidic residues" evidence="1">
    <location>
        <begin position="70"/>
        <end position="86"/>
    </location>
</feature>
<dbReference type="PANTHER" id="PTHR23308">
    <property type="entry name" value="NUCLEAR INHIBITOR OF PROTEIN PHOSPHATASE-1"/>
    <property type="match status" value="1"/>
</dbReference>
<evidence type="ECO:0000259" key="2">
    <source>
        <dbReference type="PROSITE" id="PS50006"/>
    </source>
</evidence>
<feature type="compositionally biased region" description="Basic and acidic residues" evidence="1">
    <location>
        <begin position="41"/>
        <end position="50"/>
    </location>
</feature>
<proteinExistence type="predicted"/>
<gene>
    <name evidence="3" type="ORF">BgAZ_209120</name>
</gene>
<dbReference type="InterPro" id="IPR050923">
    <property type="entry name" value="Cell_Proc_Reg/RNA_Proc"/>
</dbReference>
<dbReference type="InterPro" id="IPR000253">
    <property type="entry name" value="FHA_dom"/>
</dbReference>
<dbReference type="SUPFAM" id="SSF49879">
    <property type="entry name" value="SMAD/FHA domain"/>
    <property type="match status" value="1"/>
</dbReference>
<keyword evidence="4" id="KW-1185">Reference proteome</keyword>
<reference evidence="3" key="1">
    <citation type="submission" date="2023-08" db="EMBL/GenBank/DDBJ databases">
        <title>Draft sequence of the Babesia gibsoni genome.</title>
        <authorList>
            <person name="Yamagishi J.Y."/>
            <person name="Xuan X.X."/>
        </authorList>
    </citation>
    <scope>NUCLEOTIDE SEQUENCE</scope>
    <source>
        <strain evidence="3">Azabu</strain>
    </source>
</reference>
<dbReference type="EMBL" id="JAVEPI010000002">
    <property type="protein sequence ID" value="KAK1444036.1"/>
    <property type="molecule type" value="Genomic_DNA"/>
</dbReference>
<dbReference type="PROSITE" id="PS50006">
    <property type="entry name" value="FHA_DOMAIN"/>
    <property type="match status" value="1"/>
</dbReference>